<feature type="binding site" evidence="5">
    <location>
        <position position="26"/>
    </location>
    <ligand>
        <name>Mg(2+)</name>
        <dbReference type="ChEBI" id="CHEBI:18420"/>
    </ligand>
</feature>
<dbReference type="AlphaFoldDB" id="A0A0B2VEG6"/>
<feature type="binding site" evidence="4">
    <location>
        <begin position="19"/>
        <end position="26"/>
    </location>
    <ligand>
        <name>GTP</name>
        <dbReference type="ChEBI" id="CHEBI:37565"/>
    </ligand>
</feature>
<evidence type="ECO:0000313" key="7">
    <source>
        <dbReference type="Proteomes" id="UP000031036"/>
    </source>
</evidence>
<dbReference type="InterPro" id="IPR027417">
    <property type="entry name" value="P-loop_NTPase"/>
</dbReference>
<dbReference type="GO" id="GO:0005525">
    <property type="term" value="F:GTP binding"/>
    <property type="evidence" value="ECO:0007669"/>
    <property type="project" value="UniProtKB-KW"/>
</dbReference>
<dbReference type="GO" id="GO:0030010">
    <property type="term" value="P:establishment of cell polarity"/>
    <property type="evidence" value="ECO:0007669"/>
    <property type="project" value="UniProtKB-ARBA"/>
</dbReference>
<protein>
    <submittedName>
        <fullName evidence="6">ADP-ribosylation factor-like protein 4A</fullName>
    </submittedName>
</protein>
<evidence type="ECO:0000313" key="6">
    <source>
        <dbReference type="EMBL" id="KHN79849.1"/>
    </source>
</evidence>
<dbReference type="SMART" id="SM00178">
    <property type="entry name" value="SAR"/>
    <property type="match status" value="1"/>
</dbReference>
<dbReference type="PRINTS" id="PR00328">
    <property type="entry name" value="SAR1GTPBP"/>
</dbReference>
<keyword evidence="5" id="KW-0460">Magnesium</keyword>
<proteinExistence type="inferred from homology"/>
<dbReference type="SMART" id="SM00173">
    <property type="entry name" value="RAS"/>
    <property type="match status" value="1"/>
</dbReference>
<dbReference type="InterPro" id="IPR006689">
    <property type="entry name" value="Small_GTPase_ARF/SAR"/>
</dbReference>
<dbReference type="Gene3D" id="3.40.50.300">
    <property type="entry name" value="P-loop containing nucleotide triphosphate hydrolases"/>
    <property type="match status" value="1"/>
</dbReference>
<dbReference type="PANTHER" id="PTHR11711">
    <property type="entry name" value="ADP RIBOSYLATION FACTOR-RELATED"/>
    <property type="match status" value="1"/>
</dbReference>
<comment type="similarity">
    <text evidence="1">Belongs to the small GTPase superfamily. Arf family.</text>
</comment>
<evidence type="ECO:0000256" key="4">
    <source>
        <dbReference type="PIRSR" id="PIRSR606689-1"/>
    </source>
</evidence>
<evidence type="ECO:0000256" key="3">
    <source>
        <dbReference type="ARBA" id="ARBA00023134"/>
    </source>
</evidence>
<dbReference type="SUPFAM" id="SSF52540">
    <property type="entry name" value="P-loop containing nucleoside triphosphate hydrolases"/>
    <property type="match status" value="1"/>
</dbReference>
<accession>A0A0B2VEG6</accession>
<comment type="caution">
    <text evidence="6">The sequence shown here is derived from an EMBL/GenBank/DDBJ whole genome shotgun (WGS) entry which is preliminary data.</text>
</comment>
<dbReference type="PROSITE" id="PS51419">
    <property type="entry name" value="RAB"/>
    <property type="match status" value="1"/>
</dbReference>
<organism evidence="6 7">
    <name type="scientific">Toxocara canis</name>
    <name type="common">Canine roundworm</name>
    <dbReference type="NCBI Taxonomy" id="6265"/>
    <lineage>
        <taxon>Eukaryota</taxon>
        <taxon>Metazoa</taxon>
        <taxon>Ecdysozoa</taxon>
        <taxon>Nematoda</taxon>
        <taxon>Chromadorea</taxon>
        <taxon>Rhabditida</taxon>
        <taxon>Spirurina</taxon>
        <taxon>Ascaridomorpha</taxon>
        <taxon>Ascaridoidea</taxon>
        <taxon>Toxocaridae</taxon>
        <taxon>Toxocara</taxon>
    </lineage>
</organism>
<evidence type="ECO:0000256" key="1">
    <source>
        <dbReference type="ARBA" id="ARBA00010290"/>
    </source>
</evidence>
<sequence length="407" mass="45577">MGQRLSLFDSQSYQVAMLGLDNAGKSTIIYRLKMQHFVQQAPTVGFNCEKFRPSSGPAKGQTFVVWDVGGQEKLRPLWRTYVRQADAVIFVVDSTDRERFEEAHVELANLLRLPDFPSTVPVILLANKQDLPEARSDVEVRQSVAQGIGKRPTHLLPCCAVTGDGLDQLFSEMHQLILLARAAKLHFATSRTESSEAFQAQQVTTDPDDLLQVPMNAFDITANLTSHKEQLSDMIAAGTVGQMYSAASSGNWKRKAILKRNSSGVQSKRHYAIGSHVDINTTRNPSQICAETGVSALNLFARLSVNVRRHFIERQGRNCLIQLQINRPARIDKSFHISAFPDTTGSQRLTQSPPPSLHCTFCGDGHWREQSKNTQPPNSTHKGRWKKLRINYLGDGHARITTRHKWE</sequence>
<feature type="binding site" evidence="5">
    <location>
        <position position="43"/>
    </location>
    <ligand>
        <name>Mg(2+)</name>
        <dbReference type="ChEBI" id="CHEBI:18420"/>
    </ligand>
</feature>
<dbReference type="STRING" id="6265.A0A0B2VEG6"/>
<dbReference type="PROSITE" id="PS51417">
    <property type="entry name" value="ARF"/>
    <property type="match status" value="1"/>
</dbReference>
<dbReference type="EMBL" id="JPKZ01001844">
    <property type="protein sequence ID" value="KHN79849.1"/>
    <property type="molecule type" value="Genomic_DNA"/>
</dbReference>
<dbReference type="NCBIfam" id="TIGR00231">
    <property type="entry name" value="small_GTP"/>
    <property type="match status" value="1"/>
</dbReference>
<evidence type="ECO:0000256" key="2">
    <source>
        <dbReference type="ARBA" id="ARBA00022741"/>
    </source>
</evidence>
<feature type="binding site" evidence="4">
    <location>
        <position position="70"/>
    </location>
    <ligand>
        <name>GTP</name>
        <dbReference type="ChEBI" id="CHEBI:37565"/>
    </ligand>
</feature>
<gene>
    <name evidence="6" type="primary">Arl4a</name>
    <name evidence="6" type="ORF">Tcan_07608</name>
</gene>
<keyword evidence="5" id="KW-0479">Metal-binding</keyword>
<dbReference type="GO" id="GO:0003924">
    <property type="term" value="F:GTPase activity"/>
    <property type="evidence" value="ECO:0007669"/>
    <property type="project" value="InterPro"/>
</dbReference>
<keyword evidence="3 4" id="KW-0342">GTP-binding</keyword>
<dbReference type="FunFam" id="3.40.50.300:FF:000412">
    <property type="entry name" value="ADP-ribosylation factor 1"/>
    <property type="match status" value="1"/>
</dbReference>
<feature type="binding site" evidence="4">
    <location>
        <begin position="127"/>
        <end position="130"/>
    </location>
    <ligand>
        <name>GTP</name>
        <dbReference type="ChEBI" id="CHEBI:37565"/>
    </ligand>
</feature>
<dbReference type="OrthoDB" id="2011769at2759"/>
<keyword evidence="7" id="KW-1185">Reference proteome</keyword>
<dbReference type="Proteomes" id="UP000031036">
    <property type="component" value="Unassembled WGS sequence"/>
</dbReference>
<dbReference type="InterPro" id="IPR024156">
    <property type="entry name" value="Small_GTPase_ARF"/>
</dbReference>
<dbReference type="Pfam" id="PF00025">
    <property type="entry name" value="Arf"/>
    <property type="match status" value="1"/>
</dbReference>
<dbReference type="InterPro" id="IPR005225">
    <property type="entry name" value="Small_GTP-bd"/>
</dbReference>
<dbReference type="SMART" id="SM00177">
    <property type="entry name" value="ARF"/>
    <property type="match status" value="1"/>
</dbReference>
<dbReference type="SMART" id="SM00175">
    <property type="entry name" value="RAB"/>
    <property type="match status" value="1"/>
</dbReference>
<name>A0A0B2VEG6_TOXCA</name>
<evidence type="ECO:0000256" key="5">
    <source>
        <dbReference type="PIRSR" id="PIRSR606689-2"/>
    </source>
</evidence>
<keyword evidence="2 4" id="KW-0547">Nucleotide-binding</keyword>
<dbReference type="GO" id="GO:0046872">
    <property type="term" value="F:metal ion binding"/>
    <property type="evidence" value="ECO:0007669"/>
    <property type="project" value="UniProtKB-KW"/>
</dbReference>
<reference evidence="6 7" key="1">
    <citation type="submission" date="2014-11" db="EMBL/GenBank/DDBJ databases">
        <title>Genetic blueprint of the zoonotic pathogen Toxocara canis.</title>
        <authorList>
            <person name="Zhu X.-Q."/>
            <person name="Korhonen P.K."/>
            <person name="Cai H."/>
            <person name="Young N.D."/>
            <person name="Nejsum P."/>
            <person name="von Samson-Himmelstjerna G."/>
            <person name="Boag P.R."/>
            <person name="Tan P."/>
            <person name="Li Q."/>
            <person name="Min J."/>
            <person name="Yang Y."/>
            <person name="Wang X."/>
            <person name="Fang X."/>
            <person name="Hall R.S."/>
            <person name="Hofmann A."/>
            <person name="Sternberg P.W."/>
            <person name="Jex A.R."/>
            <person name="Gasser R.B."/>
        </authorList>
    </citation>
    <scope>NUCLEOTIDE SEQUENCE [LARGE SCALE GENOMIC DNA]</scope>
    <source>
        <strain evidence="6">PN_DK_2014</strain>
    </source>
</reference>